<evidence type="ECO:0000313" key="7">
    <source>
        <dbReference type="Proteomes" id="UP000645555"/>
    </source>
</evidence>
<evidence type="ECO:0000256" key="1">
    <source>
        <dbReference type="ARBA" id="ARBA00010088"/>
    </source>
</evidence>
<reference evidence="6" key="2">
    <citation type="submission" date="2020-09" db="EMBL/GenBank/DDBJ databases">
        <authorList>
            <person name="Sun Q."/>
            <person name="Ohkuma M."/>
        </authorList>
    </citation>
    <scope>NUCLEOTIDE SEQUENCE</scope>
    <source>
        <strain evidence="6">JCM 4956</strain>
    </source>
</reference>
<dbReference type="InterPro" id="IPR000639">
    <property type="entry name" value="Epox_hydrolase-like"/>
</dbReference>
<dbReference type="PANTHER" id="PTHR21661">
    <property type="entry name" value="EPOXIDE HYDROLASE 1-RELATED"/>
    <property type="match status" value="1"/>
</dbReference>
<dbReference type="PRINTS" id="PR00412">
    <property type="entry name" value="EPOXHYDRLASE"/>
</dbReference>
<keyword evidence="3 6" id="KW-0378">Hydrolase</keyword>
<evidence type="ECO:0000313" key="6">
    <source>
        <dbReference type="EMBL" id="GGX69708.1"/>
    </source>
</evidence>
<comment type="similarity">
    <text evidence="1">Belongs to the peptidase S33 family.</text>
</comment>
<dbReference type="InterPro" id="IPR029058">
    <property type="entry name" value="AB_hydrolase_fold"/>
</dbReference>
<accession>A0A918NFS7</accession>
<dbReference type="GO" id="GO:0004301">
    <property type="term" value="F:epoxide hydrolase activity"/>
    <property type="evidence" value="ECO:0007669"/>
    <property type="project" value="TreeGrafter"/>
</dbReference>
<protein>
    <submittedName>
        <fullName evidence="6">Hydrolase</fullName>
    </submittedName>
</protein>
<dbReference type="Gene3D" id="3.40.50.1820">
    <property type="entry name" value="alpha/beta hydrolase"/>
    <property type="match status" value="1"/>
</dbReference>
<reference evidence="6" key="1">
    <citation type="journal article" date="2014" name="Int. J. Syst. Evol. Microbiol.">
        <title>Complete genome sequence of Corynebacterium casei LMG S-19264T (=DSM 44701T), isolated from a smear-ripened cheese.</title>
        <authorList>
            <consortium name="US DOE Joint Genome Institute (JGI-PGF)"/>
            <person name="Walter F."/>
            <person name="Albersmeier A."/>
            <person name="Kalinowski J."/>
            <person name="Ruckert C."/>
        </authorList>
    </citation>
    <scope>NUCLEOTIDE SEQUENCE</scope>
    <source>
        <strain evidence="6">JCM 4956</strain>
    </source>
</reference>
<feature type="active site" description="Proton donor" evidence="4">
    <location>
        <position position="325"/>
    </location>
</feature>
<dbReference type="Pfam" id="PF06441">
    <property type="entry name" value="EHN"/>
    <property type="match status" value="1"/>
</dbReference>
<proteinExistence type="inferred from homology"/>
<dbReference type="RefSeq" id="WP_190037057.1">
    <property type="nucleotide sequence ID" value="NZ_BMWD01000014.1"/>
</dbReference>
<dbReference type="GO" id="GO:0097176">
    <property type="term" value="P:epoxide metabolic process"/>
    <property type="evidence" value="ECO:0007669"/>
    <property type="project" value="TreeGrafter"/>
</dbReference>
<keyword evidence="2" id="KW-0058">Aromatic hydrocarbons catabolism</keyword>
<gene>
    <name evidence="6" type="ORF">GCM10010515_41700</name>
</gene>
<comment type="caution">
    <text evidence="6">The sequence shown here is derived from an EMBL/GenBank/DDBJ whole genome shotgun (WGS) entry which is preliminary data.</text>
</comment>
<evidence type="ECO:0000259" key="5">
    <source>
        <dbReference type="Pfam" id="PF06441"/>
    </source>
</evidence>
<evidence type="ECO:0000256" key="2">
    <source>
        <dbReference type="ARBA" id="ARBA00022797"/>
    </source>
</evidence>
<feature type="domain" description="Epoxide hydrolase N-terminal" evidence="5">
    <location>
        <begin position="10"/>
        <end position="113"/>
    </location>
</feature>
<dbReference type="AlphaFoldDB" id="A0A918NFS7"/>
<sequence>MSVMEETTFQPFTVDFSDEDIADLRRRIAATRFSEKETTTDVEQGTPLATAKAVMEYWGNDYDFGRVQRNVNAYPNFVTEIDGLDIHFIHARSPHEDALPIIITHGWPGSVVEQLKLIDPLTNPTKYGGSASDAFHVVVPSMPGYGFSGKPAEAGWSTERIAKAWGVLMEQLGYSRYVASGGDWGAVVTELMGVQEPPGLVGIHTNMAGAIPPAIDGALGTGQPLPADTPPLSEEEQKTVDQLKYVYAHVAYALMMAGRPQSLSGLADSPVALASFLLDHDRDSLILIGRIFVEGAQEGLSRDDICDNLTLFWLTNTGVSSGRLYRENKVGFFNTKGVTLPAAVSVFPDELYSVPRSWAEQAFPNLIHYNKLPKGGHFAAWEQPESLVSELRTGFQSLR</sequence>
<keyword evidence="7" id="KW-1185">Reference proteome</keyword>
<name>A0A918NFS7_9ACTN</name>
<dbReference type="InterPro" id="IPR010497">
    <property type="entry name" value="Epoxide_hydro_N"/>
</dbReference>
<dbReference type="Proteomes" id="UP000645555">
    <property type="component" value="Unassembled WGS sequence"/>
</dbReference>
<dbReference type="SUPFAM" id="SSF53474">
    <property type="entry name" value="alpha/beta-Hydrolases"/>
    <property type="match status" value="1"/>
</dbReference>
<feature type="active site" description="Nucleophile" evidence="4">
    <location>
        <position position="183"/>
    </location>
</feature>
<dbReference type="EMBL" id="BMWD01000014">
    <property type="protein sequence ID" value="GGX69708.1"/>
    <property type="molecule type" value="Genomic_DNA"/>
</dbReference>
<evidence type="ECO:0000256" key="3">
    <source>
        <dbReference type="ARBA" id="ARBA00022801"/>
    </source>
</evidence>
<organism evidence="6 7">
    <name type="scientific">Streptomyces fructofermentans</name>
    <dbReference type="NCBI Taxonomy" id="152141"/>
    <lineage>
        <taxon>Bacteria</taxon>
        <taxon>Bacillati</taxon>
        <taxon>Actinomycetota</taxon>
        <taxon>Actinomycetes</taxon>
        <taxon>Kitasatosporales</taxon>
        <taxon>Streptomycetaceae</taxon>
        <taxon>Streptomyces</taxon>
    </lineage>
</organism>
<dbReference type="PIRSF" id="PIRSF001112">
    <property type="entry name" value="Epoxide_hydrolase"/>
    <property type="match status" value="1"/>
</dbReference>
<dbReference type="PANTHER" id="PTHR21661:SF35">
    <property type="entry name" value="EPOXIDE HYDROLASE"/>
    <property type="match status" value="1"/>
</dbReference>
<feature type="active site" description="Proton acceptor" evidence="4">
    <location>
        <position position="377"/>
    </location>
</feature>
<dbReference type="InterPro" id="IPR016292">
    <property type="entry name" value="Epoxide_hydrolase"/>
</dbReference>
<evidence type="ECO:0000256" key="4">
    <source>
        <dbReference type="PIRSR" id="PIRSR001112-1"/>
    </source>
</evidence>